<evidence type="ECO:0000259" key="15">
    <source>
        <dbReference type="Pfam" id="PF10585"/>
    </source>
</evidence>
<dbReference type="GO" id="GO:0019948">
    <property type="term" value="F:SUMO activating enzyme activity"/>
    <property type="evidence" value="ECO:0007669"/>
    <property type="project" value="UniProtKB-UniRule"/>
</dbReference>
<comment type="similarity">
    <text evidence="2 9">Belongs to the ubiquitin-activating E1 family.</text>
</comment>
<evidence type="ECO:0000256" key="12">
    <source>
        <dbReference type="PIRSR" id="PIRSR039133-3"/>
    </source>
</evidence>
<dbReference type="InterPro" id="IPR042449">
    <property type="entry name" value="Ub-E1_IAD_1"/>
</dbReference>
<dbReference type="FunFam" id="3.40.50.720:FF:000618">
    <property type="entry name" value="SUMO-activating enzyme subunit 2"/>
    <property type="match status" value="1"/>
</dbReference>
<evidence type="ECO:0000313" key="18">
    <source>
        <dbReference type="Proteomes" id="UP000237438"/>
    </source>
</evidence>
<feature type="binding site" evidence="12">
    <location>
        <position position="440"/>
    </location>
    <ligand>
        <name>Zn(2+)</name>
        <dbReference type="ChEBI" id="CHEBI:29105"/>
    </ligand>
</feature>
<evidence type="ECO:0000256" key="4">
    <source>
        <dbReference type="ARBA" id="ARBA00022741"/>
    </source>
</evidence>
<dbReference type="GO" id="GO:0005737">
    <property type="term" value="C:cytoplasm"/>
    <property type="evidence" value="ECO:0007669"/>
    <property type="project" value="TreeGrafter"/>
</dbReference>
<dbReference type="AlphaFoldDB" id="A0A2S4PZ66"/>
<keyword evidence="4 9" id="KW-0547">Nucleotide-binding</keyword>
<dbReference type="InterPro" id="IPR035985">
    <property type="entry name" value="Ubiquitin-activating_enz"/>
</dbReference>
<feature type="binding site" evidence="11">
    <location>
        <begin position="60"/>
        <end position="63"/>
    </location>
    <ligand>
        <name>ATP</name>
        <dbReference type="ChEBI" id="CHEBI:30616"/>
    </ligand>
</feature>
<dbReference type="InterPro" id="IPR019572">
    <property type="entry name" value="UBA_E1_SCCH"/>
</dbReference>
<dbReference type="GO" id="GO:0031510">
    <property type="term" value="C:SUMO activating enzyme complex"/>
    <property type="evidence" value="ECO:0007669"/>
    <property type="project" value="UniProtKB-UniRule"/>
</dbReference>
<feature type="binding site" evidence="12">
    <location>
        <position position="443"/>
    </location>
    <ligand>
        <name>Zn(2+)</name>
        <dbReference type="ChEBI" id="CHEBI:29105"/>
    </ligand>
</feature>
<evidence type="ECO:0000259" key="14">
    <source>
        <dbReference type="Pfam" id="PF00899"/>
    </source>
</evidence>
<organism evidence="17 18">
    <name type="scientific">Erysiphe pulchra</name>
    <dbReference type="NCBI Taxonomy" id="225359"/>
    <lineage>
        <taxon>Eukaryota</taxon>
        <taxon>Fungi</taxon>
        <taxon>Dikarya</taxon>
        <taxon>Ascomycota</taxon>
        <taxon>Pezizomycotina</taxon>
        <taxon>Leotiomycetes</taxon>
        <taxon>Erysiphales</taxon>
        <taxon>Erysiphaceae</taxon>
        <taxon>Erysiphe</taxon>
    </lineage>
</organism>
<dbReference type="PROSITE" id="PS51257">
    <property type="entry name" value="PROKAR_LIPOPROTEIN"/>
    <property type="match status" value="1"/>
</dbReference>
<keyword evidence="3 9" id="KW-0479">Metal-binding</keyword>
<dbReference type="InterPro" id="IPR030661">
    <property type="entry name" value="Uba2"/>
</dbReference>
<evidence type="ECO:0000256" key="5">
    <source>
        <dbReference type="ARBA" id="ARBA00022786"/>
    </source>
</evidence>
<evidence type="ECO:0000259" key="16">
    <source>
        <dbReference type="Pfam" id="PF14732"/>
    </source>
</evidence>
<feature type="active site" description="Glycyl thioester intermediate" evidence="10">
    <location>
        <position position="177"/>
    </location>
</feature>
<feature type="domain" description="Ubiquitin-activating enzyme SCCH" evidence="15">
    <location>
        <begin position="317"/>
        <end position="378"/>
    </location>
</feature>
<feature type="domain" description="THIF-type NAD/FAD binding fold" evidence="14">
    <location>
        <begin position="19"/>
        <end position="441"/>
    </location>
</feature>
<feature type="domain" description="Ubiquitin/SUMO-activating enzyme ubiquitin-like" evidence="16">
    <location>
        <begin position="451"/>
        <end position="534"/>
    </location>
</feature>
<evidence type="ECO:0000256" key="13">
    <source>
        <dbReference type="SAM" id="MobiDB-lite"/>
    </source>
</evidence>
<keyword evidence="5 9" id="KW-0833">Ubl conjugation pathway</keyword>
<evidence type="ECO:0000256" key="9">
    <source>
        <dbReference type="PIRNR" id="PIRNR039133"/>
    </source>
</evidence>
<dbReference type="FunFam" id="3.50.50.80:FF:000004">
    <property type="entry name" value="Ubiquitin-activating enzyme E1-like"/>
    <property type="match status" value="1"/>
</dbReference>
<dbReference type="PANTHER" id="PTHR10953">
    <property type="entry name" value="UBIQUITIN-ACTIVATING ENZYME E1"/>
    <property type="match status" value="1"/>
</dbReference>
<keyword evidence="7 9" id="KW-0067">ATP-binding</keyword>
<dbReference type="Gene3D" id="3.50.50.80">
    <property type="entry name" value="Ubiquitin-activating enzyme E1, inactive adenylation domain, subdomain 1"/>
    <property type="match status" value="1"/>
</dbReference>
<dbReference type="InterPro" id="IPR045886">
    <property type="entry name" value="ThiF/MoeB/HesA"/>
</dbReference>
<dbReference type="GO" id="GO:0016925">
    <property type="term" value="P:protein sumoylation"/>
    <property type="evidence" value="ECO:0007669"/>
    <property type="project" value="UniProtKB-UniRule"/>
</dbReference>
<dbReference type="InterPro" id="IPR023318">
    <property type="entry name" value="Ub_act_enz_dom_a_sf"/>
</dbReference>
<evidence type="ECO:0000256" key="10">
    <source>
        <dbReference type="PIRSR" id="PIRSR039133-1"/>
    </source>
</evidence>
<dbReference type="Pfam" id="PF10585">
    <property type="entry name" value="UBA_E1_SCCH"/>
    <property type="match status" value="1"/>
</dbReference>
<dbReference type="Proteomes" id="UP000237438">
    <property type="component" value="Unassembled WGS sequence"/>
</dbReference>
<evidence type="ECO:0000256" key="1">
    <source>
        <dbReference type="ARBA" id="ARBA00004718"/>
    </source>
</evidence>
<dbReference type="CDD" id="cd01489">
    <property type="entry name" value="Uba2_SUMO"/>
    <property type="match status" value="1"/>
</dbReference>
<evidence type="ECO:0000256" key="7">
    <source>
        <dbReference type="ARBA" id="ARBA00022840"/>
    </source>
</evidence>
<feature type="binding site" evidence="12">
    <location>
        <position position="162"/>
    </location>
    <ligand>
        <name>Zn(2+)</name>
        <dbReference type="ChEBI" id="CHEBI:29105"/>
    </ligand>
</feature>
<dbReference type="SUPFAM" id="SSF69572">
    <property type="entry name" value="Activating enzymes of the ubiquitin-like proteins"/>
    <property type="match status" value="1"/>
</dbReference>
<feature type="binding site" evidence="11">
    <location>
        <begin position="121"/>
        <end position="126"/>
    </location>
    <ligand>
        <name>ATP</name>
        <dbReference type="ChEBI" id="CHEBI:30616"/>
    </ligand>
</feature>
<gene>
    <name evidence="17" type="ORF">EPUL_001031</name>
</gene>
<dbReference type="GO" id="GO:0046872">
    <property type="term" value="F:metal ion binding"/>
    <property type="evidence" value="ECO:0007669"/>
    <property type="project" value="UniProtKB-KW"/>
</dbReference>
<evidence type="ECO:0000256" key="8">
    <source>
        <dbReference type="ARBA" id="ARBA00073512"/>
    </source>
</evidence>
<feature type="binding site" evidence="11">
    <location>
        <position position="76"/>
    </location>
    <ligand>
        <name>ATP</name>
        <dbReference type="ChEBI" id="CHEBI:30616"/>
    </ligand>
</feature>
<comment type="subunit">
    <text evidence="9">Heterodimer.</text>
</comment>
<feature type="binding site" evidence="11">
    <location>
        <position position="52"/>
    </location>
    <ligand>
        <name>ATP</name>
        <dbReference type="ChEBI" id="CHEBI:30616"/>
    </ligand>
</feature>
<dbReference type="InterPro" id="IPR028077">
    <property type="entry name" value="UAE_UbL_dom"/>
</dbReference>
<dbReference type="GO" id="GO:0005524">
    <property type="term" value="F:ATP binding"/>
    <property type="evidence" value="ECO:0007669"/>
    <property type="project" value="UniProtKB-UniRule"/>
</dbReference>
<feature type="binding site" evidence="12">
    <location>
        <position position="165"/>
    </location>
    <ligand>
        <name>Zn(2+)</name>
        <dbReference type="ChEBI" id="CHEBI:29105"/>
    </ligand>
</feature>
<dbReference type="STRING" id="225359.A0A2S4PZ66"/>
<dbReference type="PIRSF" id="PIRSF039133">
    <property type="entry name" value="SUMO_E1B"/>
    <property type="match status" value="1"/>
</dbReference>
<comment type="pathway">
    <text evidence="1 9">Protein modification; protein sumoylation.</text>
</comment>
<dbReference type="OrthoDB" id="10255449at2759"/>
<protein>
    <recommendedName>
        <fullName evidence="8 9">Ubiquitin-activating enzyme E1-like</fullName>
    </recommendedName>
</protein>
<dbReference type="EMBL" id="PEDP01000148">
    <property type="protein sequence ID" value="POS87328.1"/>
    <property type="molecule type" value="Genomic_DNA"/>
</dbReference>
<feature type="compositionally biased region" description="Basic and acidic residues" evidence="13">
    <location>
        <begin position="593"/>
        <end position="611"/>
    </location>
</feature>
<keyword evidence="18" id="KW-1185">Reference proteome</keyword>
<dbReference type="UniPathway" id="UPA00886"/>
<evidence type="ECO:0000256" key="11">
    <source>
        <dbReference type="PIRSR" id="PIRSR039133-2"/>
    </source>
</evidence>
<name>A0A2S4PZ66_9PEZI</name>
<sequence>MARDHYNKQSLGFSLNRLVKEARILVVGAGGIGCELLKNLVLSGFGEIHIVDLDTIDLSNLNRQFLFRQEHIKKSKAIVAKDAAQKFNPNVKLEAYMANITDAKFNLLWFRGFTLVFNALDNLQARRHVNKMCIAADIPLIESGTTGFNGQVQVIKKGLTACYDCTPKEIPKSFPTCTIRSTPSQPIHCIVWAKSYLLNEIFGTSEEHSLDVDQSEDAENADEIANLKKETEALRKIRDAIGSDNFPQLLFNKAYRDDIERLRSMDGLWKTRRAPEPLDYMNIHSKAIQTNKYSVDQVLKDVQRIWSVEENLIVFVDSLERLSKRIFEMKSSISQASAEPPIIVFDKDDEDTLDFVTASANLRSSAFGIEIKSKFDVKQMAGNIIPAIATTNAIVAGLCVLQSFKVLEGDFPSTKEVFLSPFATDRLLASDRYQNPNPECPVCSVAHNRILIDIQNTTLQELVEDFLKLGLGYGEEITINDGHDHLLYDIDETINLDKKLSDLGIKNDSFLTIVDDNDDHENGPRVNLILTVNESTAIDGQRIKSLDIPLQSQGENVPLSSFIPRRKPLATIPEHNLEQNSTNANGSSTKRPHSPEIVKESSKKLKSETSKIDSGTIEIDDSDDGIIMID</sequence>
<feature type="binding site" evidence="11">
    <location>
        <begin position="28"/>
        <end position="33"/>
    </location>
    <ligand>
        <name>ATP</name>
        <dbReference type="ChEBI" id="CHEBI:30616"/>
    </ligand>
</feature>
<keyword evidence="6 9" id="KW-0862">Zinc</keyword>
<evidence type="ECO:0000256" key="2">
    <source>
        <dbReference type="ARBA" id="ARBA00005673"/>
    </source>
</evidence>
<accession>A0A2S4PZ66</accession>
<feature type="region of interest" description="Disordered" evidence="13">
    <location>
        <begin position="571"/>
        <end position="630"/>
    </location>
</feature>
<dbReference type="PANTHER" id="PTHR10953:SF5">
    <property type="entry name" value="SUMO-ACTIVATING ENZYME SUBUNIT 2"/>
    <property type="match status" value="1"/>
</dbReference>
<evidence type="ECO:0000313" key="17">
    <source>
        <dbReference type="EMBL" id="POS87328.1"/>
    </source>
</evidence>
<feature type="compositionally biased region" description="Polar residues" evidence="13">
    <location>
        <begin position="578"/>
        <end position="589"/>
    </location>
</feature>
<reference evidence="17 18" key="1">
    <citation type="submission" date="2017-10" db="EMBL/GenBank/DDBJ databases">
        <title>Development of genomic resources for the powdery mildew, Erysiphe pulchra.</title>
        <authorList>
            <person name="Wadl P.A."/>
            <person name="Mack B.M."/>
            <person name="Moore G."/>
            <person name="Beltz S.B."/>
        </authorList>
    </citation>
    <scope>NUCLEOTIDE SEQUENCE [LARGE SCALE GENOMIC DNA]</scope>
    <source>
        <strain evidence="17">Cflorida</strain>
    </source>
</reference>
<dbReference type="InterPro" id="IPR000594">
    <property type="entry name" value="ThiF_NAD_FAD-bd"/>
</dbReference>
<proteinExistence type="inferred from homology"/>
<dbReference type="Pfam" id="PF00899">
    <property type="entry name" value="ThiF"/>
    <property type="match status" value="1"/>
</dbReference>
<dbReference type="Gene3D" id="1.10.10.520">
    <property type="entry name" value="Ubiquitin activating enzymes (Uba3). Chain: B, domain 2"/>
    <property type="match status" value="1"/>
</dbReference>
<evidence type="ECO:0000256" key="6">
    <source>
        <dbReference type="ARBA" id="ARBA00022833"/>
    </source>
</evidence>
<dbReference type="Pfam" id="PF14732">
    <property type="entry name" value="UAE_UbL"/>
    <property type="match status" value="1"/>
</dbReference>
<comment type="caution">
    <text evidence="17">The sequence shown here is derived from an EMBL/GenBank/DDBJ whole genome shotgun (WGS) entry which is preliminary data.</text>
</comment>
<evidence type="ECO:0000256" key="3">
    <source>
        <dbReference type="ARBA" id="ARBA00022723"/>
    </source>
</evidence>
<dbReference type="Gene3D" id="3.10.290.20">
    <property type="entry name" value="Ubiquitin-like 2 activating enzyme e1b. Chain: B, domain 3"/>
    <property type="match status" value="1"/>
</dbReference>